<dbReference type="Proteomes" id="UP001596074">
    <property type="component" value="Unassembled WGS sequence"/>
</dbReference>
<dbReference type="InterPro" id="IPR014729">
    <property type="entry name" value="Rossmann-like_a/b/a_fold"/>
</dbReference>
<dbReference type="InterPro" id="IPR006016">
    <property type="entry name" value="UspA"/>
</dbReference>
<dbReference type="Pfam" id="PF00582">
    <property type="entry name" value="Usp"/>
    <property type="match status" value="1"/>
</dbReference>
<dbReference type="InterPro" id="IPR006015">
    <property type="entry name" value="Universal_stress_UspA"/>
</dbReference>
<gene>
    <name evidence="3" type="ORF">ACFPZN_09790</name>
</gene>
<evidence type="ECO:0000313" key="3">
    <source>
        <dbReference type="EMBL" id="MFC5745897.1"/>
    </source>
</evidence>
<sequence length="155" mass="15859">MTILIAYDGSADAHAAIAYAGGHVRPEPAVVVTVWEPLLTQLTLSALATSATAVPLPDEGEQWEEERQATGVAREGAGLAAAAGFPEATARAERGNGPVWAAIVDVAEEMDATLVVIGSRGLSAVKSVLLGSVSNRVLHHARRPVLVVPPGPGDG</sequence>
<dbReference type="SUPFAM" id="SSF52402">
    <property type="entry name" value="Adenine nucleotide alpha hydrolases-like"/>
    <property type="match status" value="1"/>
</dbReference>
<dbReference type="CDD" id="cd23659">
    <property type="entry name" value="USP_At3g01520-like"/>
    <property type="match status" value="1"/>
</dbReference>
<comment type="similarity">
    <text evidence="1">Belongs to the universal stress protein A family.</text>
</comment>
<reference evidence="4" key="1">
    <citation type="journal article" date="2019" name="Int. J. Syst. Evol. Microbiol.">
        <title>The Global Catalogue of Microorganisms (GCM) 10K type strain sequencing project: providing services to taxonomists for standard genome sequencing and annotation.</title>
        <authorList>
            <consortium name="The Broad Institute Genomics Platform"/>
            <consortium name="The Broad Institute Genome Sequencing Center for Infectious Disease"/>
            <person name="Wu L."/>
            <person name="Ma J."/>
        </authorList>
    </citation>
    <scope>NUCLEOTIDE SEQUENCE [LARGE SCALE GENOMIC DNA]</scope>
    <source>
        <strain evidence="4">KCTC 42087</strain>
    </source>
</reference>
<dbReference type="RefSeq" id="WP_378281522.1">
    <property type="nucleotide sequence ID" value="NZ_JBHSON010000011.1"/>
</dbReference>
<keyword evidence="4" id="KW-1185">Reference proteome</keyword>
<dbReference type="PANTHER" id="PTHR43010">
    <property type="entry name" value="UNIVERSAL STRESS PROTEIN SLR1230"/>
    <property type="match status" value="1"/>
</dbReference>
<evidence type="ECO:0000313" key="4">
    <source>
        <dbReference type="Proteomes" id="UP001596074"/>
    </source>
</evidence>
<proteinExistence type="inferred from homology"/>
<organism evidence="3 4">
    <name type="scientific">Actinomadura rugatobispora</name>
    <dbReference type="NCBI Taxonomy" id="1994"/>
    <lineage>
        <taxon>Bacteria</taxon>
        <taxon>Bacillati</taxon>
        <taxon>Actinomycetota</taxon>
        <taxon>Actinomycetes</taxon>
        <taxon>Streptosporangiales</taxon>
        <taxon>Thermomonosporaceae</taxon>
        <taxon>Actinomadura</taxon>
    </lineage>
</organism>
<name>A0ABW0ZT87_9ACTN</name>
<dbReference type="PANTHER" id="PTHR43010:SF1">
    <property type="entry name" value="USPA DOMAIN-CONTAINING PROTEIN"/>
    <property type="match status" value="1"/>
</dbReference>
<evidence type="ECO:0000259" key="2">
    <source>
        <dbReference type="Pfam" id="PF00582"/>
    </source>
</evidence>
<dbReference type="Gene3D" id="3.40.50.620">
    <property type="entry name" value="HUPs"/>
    <property type="match status" value="1"/>
</dbReference>
<evidence type="ECO:0000256" key="1">
    <source>
        <dbReference type="ARBA" id="ARBA00008791"/>
    </source>
</evidence>
<feature type="domain" description="UspA" evidence="2">
    <location>
        <begin position="2"/>
        <end position="149"/>
    </location>
</feature>
<accession>A0ABW0ZT87</accession>
<comment type="caution">
    <text evidence="3">The sequence shown here is derived from an EMBL/GenBank/DDBJ whole genome shotgun (WGS) entry which is preliminary data.</text>
</comment>
<dbReference type="EMBL" id="JBHSON010000011">
    <property type="protein sequence ID" value="MFC5745897.1"/>
    <property type="molecule type" value="Genomic_DNA"/>
</dbReference>
<protein>
    <submittedName>
        <fullName evidence="3">Universal stress protein</fullName>
    </submittedName>
</protein>
<dbReference type="PRINTS" id="PR01438">
    <property type="entry name" value="UNVRSLSTRESS"/>
</dbReference>
<dbReference type="InterPro" id="IPR051688">
    <property type="entry name" value="USP_A"/>
</dbReference>